<evidence type="ECO:0000313" key="1">
    <source>
        <dbReference type="EnsemblMetazoa" id="XP_038049888.1"/>
    </source>
</evidence>
<proteinExistence type="predicted"/>
<name>A0A913ZDN3_PATMI</name>
<reference evidence="1" key="1">
    <citation type="submission" date="2022-11" db="UniProtKB">
        <authorList>
            <consortium name="EnsemblMetazoa"/>
        </authorList>
    </citation>
    <scope>IDENTIFICATION</scope>
</reference>
<protein>
    <recommendedName>
        <fullName evidence="3">Ig-like domain-containing protein</fullName>
    </recommendedName>
</protein>
<dbReference type="RefSeq" id="XP_038049888.1">
    <property type="nucleotide sequence ID" value="XM_038193960.1"/>
</dbReference>
<dbReference type="SUPFAM" id="SSF48726">
    <property type="entry name" value="Immunoglobulin"/>
    <property type="match status" value="1"/>
</dbReference>
<dbReference type="AlphaFoldDB" id="A0A913ZDN3"/>
<dbReference type="InterPro" id="IPR013783">
    <property type="entry name" value="Ig-like_fold"/>
</dbReference>
<dbReference type="InterPro" id="IPR036179">
    <property type="entry name" value="Ig-like_dom_sf"/>
</dbReference>
<accession>A0A913ZDN3</accession>
<dbReference type="GeneID" id="119723361"/>
<keyword evidence="2" id="KW-1185">Reference proteome</keyword>
<dbReference type="Proteomes" id="UP000887568">
    <property type="component" value="Unplaced"/>
</dbReference>
<dbReference type="Gene3D" id="2.60.40.10">
    <property type="entry name" value="Immunoglobulins"/>
    <property type="match status" value="1"/>
</dbReference>
<evidence type="ECO:0008006" key="3">
    <source>
        <dbReference type="Google" id="ProtNLM"/>
    </source>
</evidence>
<dbReference type="OMA" id="MSNIMET"/>
<evidence type="ECO:0000313" key="2">
    <source>
        <dbReference type="Proteomes" id="UP000887568"/>
    </source>
</evidence>
<sequence>MSMYIETYDADVVSVHPAPCPICGPTSREPYESEPTVDLLEDQSATRGSSVTLGVSYHSTSPVTITWSVDGTVIARQADRISHGQTQLTIRRFDNKHHRKRFSVEVVDRRGRRQGTSCILTMRYC</sequence>
<dbReference type="EnsemblMetazoa" id="XM_038193960.1">
    <property type="protein sequence ID" value="XP_038049888.1"/>
    <property type="gene ID" value="LOC119723361"/>
</dbReference>
<organism evidence="1 2">
    <name type="scientific">Patiria miniata</name>
    <name type="common">Bat star</name>
    <name type="synonym">Asterina miniata</name>
    <dbReference type="NCBI Taxonomy" id="46514"/>
    <lineage>
        <taxon>Eukaryota</taxon>
        <taxon>Metazoa</taxon>
        <taxon>Echinodermata</taxon>
        <taxon>Eleutherozoa</taxon>
        <taxon>Asterozoa</taxon>
        <taxon>Asteroidea</taxon>
        <taxon>Valvatacea</taxon>
        <taxon>Valvatida</taxon>
        <taxon>Asterinidae</taxon>
        <taxon>Patiria</taxon>
    </lineage>
</organism>